<dbReference type="InterPro" id="IPR045826">
    <property type="entry name" value="SpaA_PFL_dom_2"/>
</dbReference>
<organism evidence="5 6">
    <name type="scientific">Microbacterium horticulturae</name>
    <dbReference type="NCBI Taxonomy" id="3028316"/>
    <lineage>
        <taxon>Bacteria</taxon>
        <taxon>Bacillati</taxon>
        <taxon>Actinomycetota</taxon>
        <taxon>Actinomycetes</taxon>
        <taxon>Micrococcales</taxon>
        <taxon>Microbacteriaceae</taxon>
        <taxon>Microbacterium</taxon>
    </lineage>
</organism>
<dbReference type="RefSeq" id="WP_275278764.1">
    <property type="nucleotide sequence ID" value="NZ_CP119108.1"/>
</dbReference>
<dbReference type="EMBL" id="CP119108">
    <property type="protein sequence ID" value="WEG09440.1"/>
    <property type="molecule type" value="Genomic_DNA"/>
</dbReference>
<feature type="domain" description="DUF5979" evidence="4">
    <location>
        <begin position="524"/>
        <end position="632"/>
    </location>
</feature>
<name>A0ABY8BZP7_9MICO</name>
<dbReference type="Proteomes" id="UP001214553">
    <property type="component" value="Chromosome"/>
</dbReference>
<keyword evidence="6" id="KW-1185">Reference proteome</keyword>
<evidence type="ECO:0000313" key="5">
    <source>
        <dbReference type="EMBL" id="WEG09440.1"/>
    </source>
</evidence>
<feature type="signal peptide" evidence="2">
    <location>
        <begin position="1"/>
        <end position="18"/>
    </location>
</feature>
<feature type="chain" id="PRO_5045466073" evidence="2">
    <location>
        <begin position="19"/>
        <end position="755"/>
    </location>
</feature>
<feature type="region of interest" description="Disordered" evidence="1">
    <location>
        <begin position="732"/>
        <end position="755"/>
    </location>
</feature>
<feature type="compositionally biased region" description="Polar residues" evidence="1">
    <location>
        <begin position="443"/>
        <end position="454"/>
    </location>
</feature>
<feature type="domain" description="DUF5979" evidence="4">
    <location>
        <begin position="639"/>
        <end position="728"/>
    </location>
</feature>
<dbReference type="InterPro" id="IPR046022">
    <property type="entry name" value="DUF5979"/>
</dbReference>
<reference evidence="5 6" key="1">
    <citation type="submission" date="2023-03" db="EMBL/GenBank/DDBJ databases">
        <title>Genome sequence of Microbacterium sp. KACC 23027.</title>
        <authorList>
            <person name="Kim S."/>
            <person name="Heo J."/>
            <person name="Kwon S.-W."/>
        </authorList>
    </citation>
    <scope>NUCLEOTIDE SEQUENCE [LARGE SCALE GENOMIC DNA]</scope>
    <source>
        <strain evidence="5 6">KACC 23027</strain>
    </source>
</reference>
<gene>
    <name evidence="5" type="ORF">PU630_02390</name>
</gene>
<sequence>MVLIAALASAFTVGELTAGADAASAATVNVGAIEARMANQSGWTGQGAPGGTGNASPQANDCTRYGVAADGTITGGAPNTGGNNGTSPYQNGNTAWVSAGTTALVAHGRSGNDTSTCQAASQGIALSNQSTIGFSPRSVGAVETGTIFNVGRMVHINRPVYNSNSWFRGDMNIRFLSTTLTYQWRLHETTNNATPPENPLNNDLLDFTNQISQQQITVDGIQYTLVVFGFTAPQGQGNTCNATVASTTNVINSFSTVEGTTTYGCLYASLEQVRTLTVVKQAEAPNGAPGTLPAFTFDASSTLAGSLWGSAFSLTPTSTGTAGAAVTTRNLAVGQTVNIAERAQAAPWSFTTLTCVDGVGDPIGTVTGQSVTFDGDYSTSNAAAVPIRCTFVNTYTPRATLTLQKQVVTTGQPGDLASPFNWTLTARPQGIDGQTAVSGEGQTGQTNTTPNPAITNRSVIAGTYALSEVPDGSSRTSGYVAGSWSCFQTANPNQSVPVTGGAVSLANGQNVTCRIANTFQTGALEITKTVTTTPDGGYTGGATMGFTARYTCDGGVTGTVTVNPSDTEGQAGAVKTVADLPAGANCTVTETTVPSGSTGLVNDSWAWNAAPAAASVIIPADGAVRVNIANSATQQTGTLRITKTVEPANDGTPVTGYTGGLGREFTVHYTCSIGASTTASGTTTVTPGTPAEIPGVPATSSCVVTEDALQTQTGDFAAEEYDWAGTSIAPTSSLSRRLEPRRSLSRTPSFGTSSI</sequence>
<proteinExistence type="predicted"/>
<evidence type="ECO:0000256" key="2">
    <source>
        <dbReference type="SAM" id="SignalP"/>
    </source>
</evidence>
<feature type="domain" description="SpaA-like prealbumin fold" evidence="3">
    <location>
        <begin position="399"/>
        <end position="515"/>
    </location>
</feature>
<keyword evidence="2" id="KW-0732">Signal</keyword>
<evidence type="ECO:0000259" key="3">
    <source>
        <dbReference type="Pfam" id="PF19403"/>
    </source>
</evidence>
<feature type="region of interest" description="Disordered" evidence="1">
    <location>
        <begin position="432"/>
        <end position="454"/>
    </location>
</feature>
<accession>A0ABY8BZP7</accession>
<evidence type="ECO:0000259" key="4">
    <source>
        <dbReference type="Pfam" id="PF19407"/>
    </source>
</evidence>
<evidence type="ECO:0000256" key="1">
    <source>
        <dbReference type="SAM" id="MobiDB-lite"/>
    </source>
</evidence>
<dbReference type="NCBIfam" id="NF038131">
    <property type="entry name" value="choice_anch_K"/>
    <property type="match status" value="1"/>
</dbReference>
<dbReference type="InterPro" id="IPR047995">
    <property type="entry name" value="Choice_anch_K"/>
</dbReference>
<protein>
    <submittedName>
        <fullName evidence="5">DUF5979 domain-containing protein</fullName>
    </submittedName>
</protein>
<dbReference type="Pfam" id="PF19407">
    <property type="entry name" value="DUF5979"/>
    <property type="match status" value="2"/>
</dbReference>
<evidence type="ECO:0000313" key="6">
    <source>
        <dbReference type="Proteomes" id="UP001214553"/>
    </source>
</evidence>
<dbReference type="Pfam" id="PF19403">
    <property type="entry name" value="SpaA_2"/>
    <property type="match status" value="1"/>
</dbReference>